<dbReference type="InterPro" id="IPR046342">
    <property type="entry name" value="CBS_dom_sf"/>
</dbReference>
<dbReference type="Gene3D" id="3.10.580.10">
    <property type="entry name" value="CBS-domain"/>
    <property type="match status" value="1"/>
</dbReference>
<dbReference type="CDD" id="cd04590">
    <property type="entry name" value="CBS_pair_CorC_HlyC_assoc"/>
    <property type="match status" value="1"/>
</dbReference>
<dbReference type="GO" id="GO:0005886">
    <property type="term" value="C:plasma membrane"/>
    <property type="evidence" value="ECO:0007669"/>
    <property type="project" value="TreeGrafter"/>
</dbReference>
<keyword evidence="4 8" id="KW-1133">Transmembrane helix</keyword>
<dbReference type="Gene3D" id="3.30.465.10">
    <property type="match status" value="1"/>
</dbReference>
<dbReference type="SUPFAM" id="SSF54631">
    <property type="entry name" value="CBS-domain pair"/>
    <property type="match status" value="1"/>
</dbReference>
<dbReference type="PROSITE" id="PS51846">
    <property type="entry name" value="CNNM"/>
    <property type="match status" value="1"/>
</dbReference>
<evidence type="ECO:0000256" key="9">
    <source>
        <dbReference type="SAM" id="Phobius"/>
    </source>
</evidence>
<protein>
    <submittedName>
        <fullName evidence="12">Uncharacterized protein</fullName>
    </submittedName>
</protein>
<dbReference type="Pfam" id="PF03471">
    <property type="entry name" value="CorC_HlyC"/>
    <property type="match status" value="1"/>
</dbReference>
<reference evidence="12 13" key="1">
    <citation type="journal article" date="2014" name="Mol. Biol. Evol.">
        <title>Massive expansion of Ubiquitination-related gene families within the Chlamydiae.</title>
        <authorList>
            <person name="Domman D."/>
            <person name="Collingro A."/>
            <person name="Lagkouvardos I."/>
            <person name="Gehre L."/>
            <person name="Weinmaier T."/>
            <person name="Rattei T."/>
            <person name="Subtil A."/>
            <person name="Horn M."/>
        </authorList>
    </citation>
    <scope>NUCLEOTIDE SEQUENCE [LARGE SCALE GENOMIC DNA]</scope>
    <source>
        <strain evidence="12 13">OEW1</strain>
    </source>
</reference>
<dbReference type="InterPro" id="IPR002550">
    <property type="entry name" value="CNNM"/>
</dbReference>
<dbReference type="InterPro" id="IPR044751">
    <property type="entry name" value="Ion_transp-like_CBS"/>
</dbReference>
<sequence>MPHVKSFYICFFILVLTFLSGYFSSSETALFSLSSMKIKAYAKDPDPRKQLIASLLAHPKDLLVTIFILNTIVNILLQNVSSSMSGTDGGWEWKVGFPLVMTLLFGEIIPKNLGFQNNVTISYWVSPVIDVLQKLLKPVRQAIIAITAPISRLLFFYLKRNQEISKKELMHVLRTSEEYGVLHKDEAELVSGYLNLQDAVVKELARPREDILFYDVNEPLSKLTYLFVEQEVSRIPVCDKNIDNILGILSAKAYFLHNQHMVSGRELIPILDKPFYVPETTLARRLIRQLSEMNQVLALVVDEYGSISGLISSEDLAETVIGQIADLRDKKSLYTRAGANEIIASGRLELADFNDMFDVNLVSENNMVTLGGWLTEQLGDIPKAGTKYETHDFLFHVLSAYPNRVRRLYIRKLKGKTKAA</sequence>
<dbReference type="PANTHER" id="PTHR22777">
    <property type="entry name" value="HEMOLYSIN-RELATED"/>
    <property type="match status" value="1"/>
</dbReference>
<feature type="domain" description="CNNM transmembrane" evidence="11">
    <location>
        <begin position="2"/>
        <end position="186"/>
    </location>
</feature>
<evidence type="ECO:0000256" key="7">
    <source>
        <dbReference type="PROSITE-ProRule" id="PRU00703"/>
    </source>
</evidence>
<evidence type="ECO:0000256" key="5">
    <source>
        <dbReference type="ARBA" id="ARBA00023122"/>
    </source>
</evidence>
<dbReference type="PROSITE" id="PS51371">
    <property type="entry name" value="CBS"/>
    <property type="match status" value="1"/>
</dbReference>
<evidence type="ECO:0000313" key="12">
    <source>
        <dbReference type="EMBL" id="KIA78466.1"/>
    </source>
</evidence>
<dbReference type="SMART" id="SM01091">
    <property type="entry name" value="CorC_HlyC"/>
    <property type="match status" value="1"/>
</dbReference>
<keyword evidence="6 8" id="KW-0472">Membrane</keyword>
<keyword evidence="2 8" id="KW-0812">Transmembrane</keyword>
<evidence type="ECO:0000256" key="4">
    <source>
        <dbReference type="ARBA" id="ARBA00022989"/>
    </source>
</evidence>
<evidence type="ECO:0000256" key="3">
    <source>
        <dbReference type="ARBA" id="ARBA00022737"/>
    </source>
</evidence>
<gene>
    <name evidence="12" type="ORF">DB43_DY00170</name>
</gene>
<dbReference type="SUPFAM" id="SSF56176">
    <property type="entry name" value="FAD-binding/transporter-associated domain-like"/>
    <property type="match status" value="1"/>
</dbReference>
<keyword evidence="5 7" id="KW-0129">CBS domain</keyword>
<dbReference type="EMBL" id="JSAM01000019">
    <property type="protein sequence ID" value="KIA78466.1"/>
    <property type="molecule type" value="Genomic_DNA"/>
</dbReference>
<dbReference type="Proteomes" id="UP000031307">
    <property type="component" value="Unassembled WGS sequence"/>
</dbReference>
<dbReference type="GO" id="GO:0050660">
    <property type="term" value="F:flavin adenine dinucleotide binding"/>
    <property type="evidence" value="ECO:0007669"/>
    <property type="project" value="InterPro"/>
</dbReference>
<dbReference type="Pfam" id="PF00571">
    <property type="entry name" value="CBS"/>
    <property type="match status" value="2"/>
</dbReference>
<evidence type="ECO:0000256" key="1">
    <source>
        <dbReference type="ARBA" id="ARBA00004141"/>
    </source>
</evidence>
<dbReference type="PATRIC" id="fig|83552.4.peg.304"/>
<evidence type="ECO:0000256" key="2">
    <source>
        <dbReference type="ARBA" id="ARBA00022692"/>
    </source>
</evidence>
<dbReference type="AlphaFoldDB" id="A0A0C1C4T0"/>
<feature type="domain" description="CBS" evidence="10">
    <location>
        <begin position="267"/>
        <end position="327"/>
    </location>
</feature>
<dbReference type="InterPro" id="IPR005170">
    <property type="entry name" value="Transptr-assoc_dom"/>
</dbReference>
<feature type="transmembrane region" description="Helical" evidence="9">
    <location>
        <begin position="6"/>
        <end position="30"/>
    </location>
</feature>
<dbReference type="InterPro" id="IPR000644">
    <property type="entry name" value="CBS_dom"/>
</dbReference>
<evidence type="ECO:0000259" key="11">
    <source>
        <dbReference type="PROSITE" id="PS51846"/>
    </source>
</evidence>
<evidence type="ECO:0000256" key="6">
    <source>
        <dbReference type="ARBA" id="ARBA00023136"/>
    </source>
</evidence>
<dbReference type="InterPro" id="IPR036318">
    <property type="entry name" value="FAD-bd_PCMH-like_sf"/>
</dbReference>
<dbReference type="PANTHER" id="PTHR22777:SF17">
    <property type="entry name" value="UPF0053 PROTEIN SLL0260"/>
    <property type="match status" value="1"/>
</dbReference>
<evidence type="ECO:0000259" key="10">
    <source>
        <dbReference type="PROSITE" id="PS51371"/>
    </source>
</evidence>
<evidence type="ECO:0000313" key="13">
    <source>
        <dbReference type="Proteomes" id="UP000031307"/>
    </source>
</evidence>
<comment type="caution">
    <text evidence="12">The sequence shown here is derived from an EMBL/GenBank/DDBJ whole genome shotgun (WGS) entry which is preliminary data.</text>
</comment>
<evidence type="ECO:0000256" key="8">
    <source>
        <dbReference type="PROSITE-ProRule" id="PRU01193"/>
    </source>
</evidence>
<accession>A0A0C1C4T0</accession>
<dbReference type="InterPro" id="IPR016169">
    <property type="entry name" value="FAD-bd_PCMH_sub2"/>
</dbReference>
<organism evidence="12 13">
    <name type="scientific">Parachlamydia acanthamoebae</name>
    <dbReference type="NCBI Taxonomy" id="83552"/>
    <lineage>
        <taxon>Bacteria</taxon>
        <taxon>Pseudomonadati</taxon>
        <taxon>Chlamydiota</taxon>
        <taxon>Chlamydiia</taxon>
        <taxon>Parachlamydiales</taxon>
        <taxon>Parachlamydiaceae</taxon>
        <taxon>Parachlamydia</taxon>
    </lineage>
</organism>
<dbReference type="Pfam" id="PF01595">
    <property type="entry name" value="CNNM"/>
    <property type="match status" value="1"/>
</dbReference>
<comment type="subcellular location">
    <subcellularLocation>
        <location evidence="1">Membrane</location>
        <topology evidence="1">Multi-pass membrane protein</topology>
    </subcellularLocation>
</comment>
<proteinExistence type="predicted"/>
<keyword evidence="3" id="KW-0677">Repeat</keyword>
<name>A0A0C1C4T0_9BACT</name>